<dbReference type="PANTHER" id="PTHR12526">
    <property type="entry name" value="GLYCOSYLTRANSFERASE"/>
    <property type="match status" value="1"/>
</dbReference>
<dbReference type="Proteomes" id="UP001520878">
    <property type="component" value="Unassembled WGS sequence"/>
</dbReference>
<protein>
    <submittedName>
        <fullName evidence="5">Glycosyltransferase family 4 protein</fullName>
    </submittedName>
</protein>
<sequence length="356" mass="39032">MSLSKQSSNQDIELILGNSNSNFSGVTSTMLQVSAEQRKWVNLRIMGRHHLTDPSLYIGFWDVVKLCQRPLANGKWRVFHARRVDEMIQGLLLRYVFRCKLKLVFSSAAQRKRSGSTVWITRKMDAVVAVSQRSAGFLADPPDKVIPHGVQSNTYVPAEDKHAAWQALGYGGRIGIGILGRVRKQKGVHHFVHACIKVLPKYPDVTAVVVGAISSSHQGFVDELKQAIDAAGLSERIVFTGELPFERIPPIFSALSLVAALSDNEGFGLTVPEAMSAGAAVMATDAGAWPEIIRPGVDGHVVAVNDRQAMIEKLDTMLSDQDALSAMGKAGRERVLADYSIEREARQLLDFFATLQ</sequence>
<dbReference type="SUPFAM" id="SSF53756">
    <property type="entry name" value="UDP-Glycosyltransferase/glycogen phosphorylase"/>
    <property type="match status" value="1"/>
</dbReference>
<comment type="similarity">
    <text evidence="1">Belongs to the glycosyltransferase group 1 family. Glycosyltransferase 4 subfamily.</text>
</comment>
<evidence type="ECO:0000256" key="3">
    <source>
        <dbReference type="ARBA" id="ARBA00022679"/>
    </source>
</evidence>
<keyword evidence="6" id="KW-1185">Reference proteome</keyword>
<reference evidence="5 6" key="1">
    <citation type="submission" date="2021-10" db="EMBL/GenBank/DDBJ databases">
        <title>Draft genome of Aestuariibacter halophilus JC2043.</title>
        <authorList>
            <person name="Emsley S.A."/>
            <person name="Pfannmuller K.M."/>
            <person name="Ushijima B."/>
            <person name="Saw J.H."/>
            <person name="Videau P."/>
        </authorList>
    </citation>
    <scope>NUCLEOTIDE SEQUENCE [LARGE SCALE GENOMIC DNA]</scope>
    <source>
        <strain evidence="5 6">JC2043</strain>
    </source>
</reference>
<proteinExistence type="inferred from homology"/>
<feature type="domain" description="Glycosyl transferase family 1" evidence="4">
    <location>
        <begin position="176"/>
        <end position="334"/>
    </location>
</feature>
<gene>
    <name evidence="5" type="ORF">LJ739_14780</name>
</gene>
<evidence type="ECO:0000256" key="2">
    <source>
        <dbReference type="ARBA" id="ARBA00022676"/>
    </source>
</evidence>
<organism evidence="5 6">
    <name type="scientific">Fluctibacter halophilus</name>
    <dbReference type="NCBI Taxonomy" id="226011"/>
    <lineage>
        <taxon>Bacteria</taxon>
        <taxon>Pseudomonadati</taxon>
        <taxon>Pseudomonadota</taxon>
        <taxon>Gammaproteobacteria</taxon>
        <taxon>Alteromonadales</taxon>
        <taxon>Alteromonadaceae</taxon>
        <taxon>Fluctibacter</taxon>
    </lineage>
</organism>
<evidence type="ECO:0000256" key="1">
    <source>
        <dbReference type="ARBA" id="ARBA00009481"/>
    </source>
</evidence>
<evidence type="ECO:0000259" key="4">
    <source>
        <dbReference type="Pfam" id="PF00534"/>
    </source>
</evidence>
<evidence type="ECO:0000313" key="6">
    <source>
        <dbReference type="Proteomes" id="UP001520878"/>
    </source>
</evidence>
<name>A0ABS8GBC9_9ALTE</name>
<dbReference type="CDD" id="cd03801">
    <property type="entry name" value="GT4_PimA-like"/>
    <property type="match status" value="1"/>
</dbReference>
<dbReference type="PANTHER" id="PTHR12526:SF640">
    <property type="entry name" value="COLANIC ACID BIOSYNTHESIS GLYCOSYLTRANSFERASE WCAL-RELATED"/>
    <property type="match status" value="1"/>
</dbReference>
<dbReference type="Pfam" id="PF00534">
    <property type="entry name" value="Glycos_transf_1"/>
    <property type="match status" value="1"/>
</dbReference>
<dbReference type="EMBL" id="JAJEWP010000005">
    <property type="protein sequence ID" value="MCC2617516.1"/>
    <property type="molecule type" value="Genomic_DNA"/>
</dbReference>
<dbReference type="Gene3D" id="3.40.50.2000">
    <property type="entry name" value="Glycogen Phosphorylase B"/>
    <property type="match status" value="1"/>
</dbReference>
<keyword evidence="3" id="KW-0808">Transferase</keyword>
<comment type="caution">
    <text evidence="5">The sequence shown here is derived from an EMBL/GenBank/DDBJ whole genome shotgun (WGS) entry which is preliminary data.</text>
</comment>
<evidence type="ECO:0000313" key="5">
    <source>
        <dbReference type="EMBL" id="MCC2617516.1"/>
    </source>
</evidence>
<dbReference type="InterPro" id="IPR001296">
    <property type="entry name" value="Glyco_trans_1"/>
</dbReference>
<keyword evidence="2" id="KW-0328">Glycosyltransferase</keyword>
<accession>A0ABS8GBC9</accession>